<organism evidence="1 2">
    <name type="scientific">Mugilogobius chulae</name>
    <name type="common">yellowstripe goby</name>
    <dbReference type="NCBI Taxonomy" id="88201"/>
    <lineage>
        <taxon>Eukaryota</taxon>
        <taxon>Metazoa</taxon>
        <taxon>Chordata</taxon>
        <taxon>Craniata</taxon>
        <taxon>Vertebrata</taxon>
        <taxon>Euteleostomi</taxon>
        <taxon>Actinopterygii</taxon>
        <taxon>Neopterygii</taxon>
        <taxon>Teleostei</taxon>
        <taxon>Neoteleostei</taxon>
        <taxon>Acanthomorphata</taxon>
        <taxon>Gobiaria</taxon>
        <taxon>Gobiiformes</taxon>
        <taxon>Gobioidei</taxon>
        <taxon>Gobiidae</taxon>
        <taxon>Gobionellinae</taxon>
        <taxon>Mugilogobius</taxon>
    </lineage>
</organism>
<name>A0AAW0NMJ9_9GOBI</name>
<dbReference type="GO" id="GO:0005737">
    <property type="term" value="C:cytoplasm"/>
    <property type="evidence" value="ECO:0007669"/>
    <property type="project" value="TreeGrafter"/>
</dbReference>
<dbReference type="AlphaFoldDB" id="A0AAW0NMJ9"/>
<dbReference type="GO" id="GO:0051082">
    <property type="term" value="F:unfolded protein binding"/>
    <property type="evidence" value="ECO:0007669"/>
    <property type="project" value="InterPro"/>
</dbReference>
<dbReference type="GO" id="GO:0006457">
    <property type="term" value="P:protein folding"/>
    <property type="evidence" value="ECO:0007669"/>
    <property type="project" value="InterPro"/>
</dbReference>
<dbReference type="Gene3D" id="1.10.560.10">
    <property type="entry name" value="GroEL-like equatorial domain"/>
    <property type="match status" value="1"/>
</dbReference>
<gene>
    <name evidence="1" type="ORF">WMY93_018742</name>
</gene>
<dbReference type="GO" id="GO:0032502">
    <property type="term" value="P:developmental process"/>
    <property type="evidence" value="ECO:0007669"/>
    <property type="project" value="TreeGrafter"/>
</dbReference>
<reference evidence="2" key="1">
    <citation type="submission" date="2024-04" db="EMBL/GenBank/DDBJ databases">
        <title>Salinicola lusitanus LLJ914,a marine bacterium isolated from the Okinawa Trough.</title>
        <authorList>
            <person name="Li J."/>
        </authorList>
    </citation>
    <scope>NUCLEOTIDE SEQUENCE [LARGE SCALE GENOMIC DNA]</scope>
</reference>
<proteinExistence type="predicted"/>
<dbReference type="Gene3D" id="3.30.260.10">
    <property type="entry name" value="TCP-1-like chaperonin intermediate domain"/>
    <property type="match status" value="1"/>
</dbReference>
<protein>
    <submittedName>
        <fullName evidence="1">Uncharacterized protein</fullName>
    </submittedName>
</protein>
<dbReference type="GO" id="GO:0060271">
    <property type="term" value="P:cilium assembly"/>
    <property type="evidence" value="ECO:0007669"/>
    <property type="project" value="InterPro"/>
</dbReference>
<keyword evidence="2" id="KW-1185">Reference proteome</keyword>
<dbReference type="GO" id="GO:0051131">
    <property type="term" value="P:chaperone-mediated protein complex assembly"/>
    <property type="evidence" value="ECO:0007669"/>
    <property type="project" value="TreeGrafter"/>
</dbReference>
<dbReference type="GO" id="GO:0005524">
    <property type="term" value="F:ATP binding"/>
    <property type="evidence" value="ECO:0007669"/>
    <property type="project" value="InterPro"/>
</dbReference>
<dbReference type="EMBL" id="JBBPFD010000013">
    <property type="protein sequence ID" value="KAK7901973.1"/>
    <property type="molecule type" value="Genomic_DNA"/>
</dbReference>
<dbReference type="InterPro" id="IPR027410">
    <property type="entry name" value="TCP-1-like_intermed_sf"/>
</dbReference>
<dbReference type="InterPro" id="IPR002423">
    <property type="entry name" value="Cpn60/GroEL/TCP-1"/>
</dbReference>
<dbReference type="InterPro" id="IPR027413">
    <property type="entry name" value="GROEL-like_equatorial_sf"/>
</dbReference>
<dbReference type="Gene3D" id="3.50.7.10">
    <property type="entry name" value="GroEL"/>
    <property type="match status" value="1"/>
</dbReference>
<dbReference type="Pfam" id="PF00118">
    <property type="entry name" value="Cpn60_TCP1"/>
    <property type="match status" value="1"/>
</dbReference>
<evidence type="ECO:0000313" key="2">
    <source>
        <dbReference type="Proteomes" id="UP001460270"/>
    </source>
</evidence>
<dbReference type="InterPro" id="IPR028790">
    <property type="entry name" value="MKKS"/>
</dbReference>
<dbReference type="InterPro" id="IPR027409">
    <property type="entry name" value="GroEL-like_apical_dom_sf"/>
</dbReference>
<dbReference type="GO" id="GO:0005634">
    <property type="term" value="C:nucleus"/>
    <property type="evidence" value="ECO:0007669"/>
    <property type="project" value="TreeGrafter"/>
</dbReference>
<dbReference type="PANTHER" id="PTHR46787">
    <property type="entry name" value="SYNDROMES PUTATIVE CHAPERONIN-RELATED"/>
    <property type="match status" value="1"/>
</dbReference>
<evidence type="ECO:0000313" key="1">
    <source>
        <dbReference type="EMBL" id="KAK7901973.1"/>
    </source>
</evidence>
<dbReference type="PANTHER" id="PTHR46787:SF1">
    <property type="entry name" value="MOLECULAR CHAPERONE MKKS"/>
    <property type="match status" value="1"/>
</dbReference>
<accession>A0AAW0NMJ9</accession>
<comment type="caution">
    <text evidence="1">The sequence shown here is derived from an EMBL/GenBank/DDBJ whole genome shotgun (WGS) entry which is preliminary data.</text>
</comment>
<sequence>MCQKVIHPVLQQYLRDHGITVIERLGMNSLEPVVQLTGAQPVATLHTISPSAYGKVKEIAIRQFGSKTMLHLLPLEEAAICTLILCHRNETMLNELKVVCDKSEHVLRQTLRDPFALFGGGCSETHLAACIRYKSQVIDLDAASTFGCTQAEYLLAVEGFCRSLESVAAALEHDGGSSLIDLTHAHHWTLPIDPTIDEMDLMLGLCRNCQPCS</sequence>
<dbReference type="Proteomes" id="UP001460270">
    <property type="component" value="Unassembled WGS sequence"/>
</dbReference>
<dbReference type="SUPFAM" id="SSF52029">
    <property type="entry name" value="GroEL apical domain-like"/>
    <property type="match status" value="1"/>
</dbReference>
<dbReference type="GO" id="GO:1902636">
    <property type="term" value="C:kinociliary basal body"/>
    <property type="evidence" value="ECO:0007669"/>
    <property type="project" value="TreeGrafter"/>
</dbReference>